<evidence type="ECO:0000313" key="2">
    <source>
        <dbReference type="Proteomes" id="UP000054538"/>
    </source>
</evidence>
<organism evidence="1 2">
    <name type="scientific">Paxillus rubicundulus Ve08.2h10</name>
    <dbReference type="NCBI Taxonomy" id="930991"/>
    <lineage>
        <taxon>Eukaryota</taxon>
        <taxon>Fungi</taxon>
        <taxon>Dikarya</taxon>
        <taxon>Basidiomycota</taxon>
        <taxon>Agaricomycotina</taxon>
        <taxon>Agaricomycetes</taxon>
        <taxon>Agaricomycetidae</taxon>
        <taxon>Boletales</taxon>
        <taxon>Paxilineae</taxon>
        <taxon>Paxillaceae</taxon>
        <taxon>Paxillus</taxon>
    </lineage>
</organism>
<dbReference type="InParanoid" id="A0A0D0E720"/>
<protein>
    <submittedName>
        <fullName evidence="1">Uncharacterized protein</fullName>
    </submittedName>
</protein>
<dbReference type="OrthoDB" id="2691214at2759"/>
<evidence type="ECO:0000313" key="1">
    <source>
        <dbReference type="EMBL" id="KIL00952.1"/>
    </source>
</evidence>
<keyword evidence="2" id="KW-1185">Reference proteome</keyword>
<dbReference type="Proteomes" id="UP000054538">
    <property type="component" value="Unassembled WGS sequence"/>
</dbReference>
<dbReference type="HOGENOM" id="CLU_530071_0_0_1"/>
<dbReference type="STRING" id="930991.A0A0D0E720"/>
<proteinExistence type="predicted"/>
<dbReference type="AlphaFoldDB" id="A0A0D0E720"/>
<sequence length="472" mass="52081">MELLTFKDGEHGPRSECTGNRPCPFRQVRFGGVGEASTGVCDEVSQDIVSQLLTDSGIESSSTSSISCAFRGISGCMIRRDAATLYSSLGKVRPLDFALVHCQDGRESMTDVDNKHVKKIARSSLVLGMKGPAHPQWSHPPYMRCKPLTWTSILKDIASHAQPHLTHLTMLIASRTAAKIFPEWLVLFGVVYDTEYIRIIAHMPYRKEQHVLCFASYLVDELPFRSLTQGTASCQLILERLRVVLALTTLRRHIVRLSKSLFNDVGLSWDGGGRSDDSLSRSERSACNSWLGSSRAESHSDSLPFADEDHASEQCSTEYSTCPSSAHANTDLCPPANPSPIEEAPNIADKHSVLTGASDSRGVRGDDPSLGLPSIISFCSTCSSSSVNFSASDSVYSEHSQCTESQGGDYMEPWTTDLLQDPARPNELTEARRCEIVAWARQVMPTEHPVDDTYRMTIRHSYKQRLGFGHYS</sequence>
<name>A0A0D0E720_9AGAM</name>
<reference evidence="2" key="2">
    <citation type="submission" date="2015-01" db="EMBL/GenBank/DDBJ databases">
        <title>Evolutionary Origins and Diversification of the Mycorrhizal Mutualists.</title>
        <authorList>
            <consortium name="DOE Joint Genome Institute"/>
            <consortium name="Mycorrhizal Genomics Consortium"/>
            <person name="Kohler A."/>
            <person name="Kuo A."/>
            <person name="Nagy L.G."/>
            <person name="Floudas D."/>
            <person name="Copeland A."/>
            <person name="Barry K.W."/>
            <person name="Cichocki N."/>
            <person name="Veneault-Fourrey C."/>
            <person name="LaButti K."/>
            <person name="Lindquist E.A."/>
            <person name="Lipzen A."/>
            <person name="Lundell T."/>
            <person name="Morin E."/>
            <person name="Murat C."/>
            <person name="Riley R."/>
            <person name="Ohm R."/>
            <person name="Sun H."/>
            <person name="Tunlid A."/>
            <person name="Henrissat B."/>
            <person name="Grigoriev I.V."/>
            <person name="Hibbett D.S."/>
            <person name="Martin F."/>
        </authorList>
    </citation>
    <scope>NUCLEOTIDE SEQUENCE [LARGE SCALE GENOMIC DNA]</scope>
    <source>
        <strain evidence="2">Ve08.2h10</strain>
    </source>
</reference>
<gene>
    <name evidence="1" type="ORF">PAXRUDRAFT_821162</name>
</gene>
<reference evidence="1 2" key="1">
    <citation type="submission" date="2014-04" db="EMBL/GenBank/DDBJ databases">
        <authorList>
            <consortium name="DOE Joint Genome Institute"/>
            <person name="Kuo A."/>
            <person name="Kohler A."/>
            <person name="Jargeat P."/>
            <person name="Nagy L.G."/>
            <person name="Floudas D."/>
            <person name="Copeland A."/>
            <person name="Barry K.W."/>
            <person name="Cichocki N."/>
            <person name="Veneault-Fourrey C."/>
            <person name="LaButti K."/>
            <person name="Lindquist E.A."/>
            <person name="Lipzen A."/>
            <person name="Lundell T."/>
            <person name="Morin E."/>
            <person name="Murat C."/>
            <person name="Sun H."/>
            <person name="Tunlid A."/>
            <person name="Henrissat B."/>
            <person name="Grigoriev I.V."/>
            <person name="Hibbett D.S."/>
            <person name="Martin F."/>
            <person name="Nordberg H.P."/>
            <person name="Cantor M.N."/>
            <person name="Hua S.X."/>
        </authorList>
    </citation>
    <scope>NUCLEOTIDE SEQUENCE [LARGE SCALE GENOMIC DNA]</scope>
    <source>
        <strain evidence="1 2">Ve08.2h10</strain>
    </source>
</reference>
<dbReference type="EMBL" id="KN824824">
    <property type="protein sequence ID" value="KIL00952.1"/>
    <property type="molecule type" value="Genomic_DNA"/>
</dbReference>
<accession>A0A0D0E720</accession>